<sequence>MMNHKQRISACVLAILAAAPVLAQHEDHVAAQPQGGKFGTVKFPTSCSAAAQVQFEHALAMLHSFFYPATLKAFEAVIKTDPQCAIAYWGLAMAQPPNPLVPPFDEAALKRGSDAVEKGLALGPRTERERDWLLAAEAFYKDYDKIPQSQRTLAYEHAMARLTQKYPDDSEAAIFYALALNESASPSDKTYANQLKAAAILEKIYREQPDHPGIAHYLIHSYDYAPLAQRGLPFADKYAQIAPAAPHALHMPSHIYSMLGMWAASVKSNEAALKVMREEAARSWPGATHPSAPHSWDFMEYAYLQLGQDARARQVRDDADAATKFPFDRLVTYTGLEAVPARYALERGAWQEAAALEPRGSRWPQAEAITYFARALGCARSGKADMAQTNIDMLAQLRAKLEQSGQPYWAEQVQVQILAASAWLAHAQGKDDDALKQMRAAADLEDGSEKNVAMENRLYPMREQLGEMLLDLKRPADALKEYEASMQATPNRLRGLYGAATAADLAQERQKAKLYYGKLAVLTRDADTNRAEVRQAKLYLDRH</sequence>
<evidence type="ECO:0000313" key="2">
    <source>
        <dbReference type="EMBL" id="OMG71895.1"/>
    </source>
</evidence>
<dbReference type="InterPro" id="IPR011990">
    <property type="entry name" value="TPR-like_helical_dom_sf"/>
</dbReference>
<dbReference type="EMBL" id="MTJZ01000023">
    <property type="protein sequence ID" value="OMG71895.1"/>
    <property type="molecule type" value="Genomic_DNA"/>
</dbReference>
<dbReference type="RefSeq" id="WP_076479065.1">
    <property type="nucleotide sequence ID" value="NZ_MTJZ01000023.1"/>
</dbReference>
<reference evidence="2 3" key="1">
    <citation type="submission" date="2017-01" db="EMBL/GenBank/DDBJ databases">
        <title>Phylogeographic, genomic and meropenem susceptibility analysis of Burkholderia ubonensis.</title>
        <authorList>
            <person name="Price E.P."/>
            <person name="Sarovich D.S."/>
            <person name="Webb J.R."/>
            <person name="Hall C.M."/>
            <person name="Sahl J.W."/>
            <person name="Kaestli M."/>
            <person name="Mayo M."/>
            <person name="Harrington G."/>
            <person name="Baker A.L."/>
            <person name="Sidak-Loftis L.C."/>
            <person name="Lummis M."/>
            <person name="Schupp J.M."/>
            <person name="Gillece J.D."/>
            <person name="Tuanyok A."/>
            <person name="Warner J."/>
            <person name="Busch J.D."/>
            <person name="Keim P."/>
            <person name="Currie B.J."/>
            <person name="Wagner D.M."/>
        </authorList>
    </citation>
    <scope>NUCLEOTIDE SEQUENCE [LARGE SCALE GENOMIC DNA]</scope>
    <source>
        <strain evidence="2 3">A21</strain>
    </source>
</reference>
<evidence type="ECO:0000313" key="3">
    <source>
        <dbReference type="Proteomes" id="UP000187194"/>
    </source>
</evidence>
<accession>A0A1R1J9D0</accession>
<dbReference type="SUPFAM" id="SSF48452">
    <property type="entry name" value="TPR-like"/>
    <property type="match status" value="1"/>
</dbReference>
<dbReference type="AlphaFoldDB" id="A0A1R1J9D0"/>
<dbReference type="Gene3D" id="1.25.40.10">
    <property type="entry name" value="Tetratricopeptide repeat domain"/>
    <property type="match status" value="2"/>
</dbReference>
<gene>
    <name evidence="2" type="ORF">BW685_19690</name>
</gene>
<feature type="signal peptide" evidence="1">
    <location>
        <begin position="1"/>
        <end position="23"/>
    </location>
</feature>
<dbReference type="PANTHER" id="PTHR45588:SF1">
    <property type="entry name" value="WW DOMAIN-CONTAINING PROTEIN"/>
    <property type="match status" value="1"/>
</dbReference>
<dbReference type="Proteomes" id="UP000187194">
    <property type="component" value="Unassembled WGS sequence"/>
</dbReference>
<proteinExistence type="predicted"/>
<evidence type="ECO:0008006" key="4">
    <source>
        <dbReference type="Google" id="ProtNLM"/>
    </source>
</evidence>
<name>A0A1R1J9D0_9BURK</name>
<keyword evidence="1" id="KW-0732">Signal</keyword>
<dbReference type="PANTHER" id="PTHR45588">
    <property type="entry name" value="TPR DOMAIN-CONTAINING PROTEIN"/>
    <property type="match status" value="1"/>
</dbReference>
<feature type="chain" id="PRO_5012548565" description="Tetratricopeptide repeat protein" evidence="1">
    <location>
        <begin position="24"/>
        <end position="543"/>
    </location>
</feature>
<evidence type="ECO:0000256" key="1">
    <source>
        <dbReference type="SAM" id="SignalP"/>
    </source>
</evidence>
<organism evidence="2 3">
    <name type="scientific">Burkholderia ubonensis</name>
    <dbReference type="NCBI Taxonomy" id="101571"/>
    <lineage>
        <taxon>Bacteria</taxon>
        <taxon>Pseudomonadati</taxon>
        <taxon>Pseudomonadota</taxon>
        <taxon>Betaproteobacteria</taxon>
        <taxon>Burkholderiales</taxon>
        <taxon>Burkholderiaceae</taxon>
        <taxon>Burkholderia</taxon>
        <taxon>Burkholderia cepacia complex</taxon>
    </lineage>
</organism>
<comment type="caution">
    <text evidence="2">The sequence shown here is derived from an EMBL/GenBank/DDBJ whole genome shotgun (WGS) entry which is preliminary data.</text>
</comment>
<protein>
    <recommendedName>
        <fullName evidence="4">Tetratricopeptide repeat protein</fullName>
    </recommendedName>
</protein>